<feature type="domain" description="Vta1/callose synthase N-terminal" evidence="10">
    <location>
        <begin position="13"/>
        <end position="155"/>
    </location>
</feature>
<dbReference type="InterPro" id="IPR023175">
    <property type="entry name" value="Vta1/CALS_N_sf"/>
</dbReference>
<proteinExistence type="inferred from homology"/>
<evidence type="ECO:0000313" key="13">
    <source>
        <dbReference type="Proteomes" id="UP001344447"/>
    </source>
</evidence>
<evidence type="ECO:0000259" key="11">
    <source>
        <dbReference type="Pfam" id="PF18097"/>
    </source>
</evidence>
<evidence type="ECO:0000256" key="4">
    <source>
        <dbReference type="ARBA" id="ARBA00022448"/>
    </source>
</evidence>
<gene>
    <name evidence="12" type="ORF">RB653_009842</name>
</gene>
<evidence type="ECO:0000256" key="1">
    <source>
        <dbReference type="ARBA" id="ARBA00004481"/>
    </source>
</evidence>
<feature type="domain" description="Vta1 C-terminal" evidence="11">
    <location>
        <begin position="487"/>
        <end position="523"/>
    </location>
</feature>
<dbReference type="EMBL" id="JAVFKY010000006">
    <property type="protein sequence ID" value="KAK5574589.1"/>
    <property type="molecule type" value="Genomic_DNA"/>
</dbReference>
<evidence type="ECO:0008006" key="14">
    <source>
        <dbReference type="Google" id="ProtNLM"/>
    </source>
</evidence>
<accession>A0AAN7TKN0</accession>
<organism evidence="12 13">
    <name type="scientific">Dictyostelium firmibasis</name>
    <dbReference type="NCBI Taxonomy" id="79012"/>
    <lineage>
        <taxon>Eukaryota</taxon>
        <taxon>Amoebozoa</taxon>
        <taxon>Evosea</taxon>
        <taxon>Eumycetozoa</taxon>
        <taxon>Dictyostelia</taxon>
        <taxon>Dictyosteliales</taxon>
        <taxon>Dictyosteliaceae</taxon>
        <taxon>Dictyostelium</taxon>
    </lineage>
</organism>
<dbReference type="AlphaFoldDB" id="A0AAN7TKN0"/>
<dbReference type="Pfam" id="PF04652">
    <property type="entry name" value="Vta1"/>
    <property type="match status" value="1"/>
</dbReference>
<keyword evidence="5" id="KW-0963">Cytoplasm</keyword>
<comment type="subcellular location">
    <subcellularLocation>
        <location evidence="2">Cytoplasm</location>
    </subcellularLocation>
    <subcellularLocation>
        <location evidence="1">Endosome membrane</location>
        <topology evidence="1">Peripheral membrane protein</topology>
    </subcellularLocation>
</comment>
<dbReference type="GO" id="GO:0005771">
    <property type="term" value="C:multivesicular body"/>
    <property type="evidence" value="ECO:0007669"/>
    <property type="project" value="TreeGrafter"/>
</dbReference>
<dbReference type="InterPro" id="IPR041212">
    <property type="entry name" value="Vta1_C"/>
</dbReference>
<comment type="similarity">
    <text evidence="3">Belongs to the VTA1 family.</text>
</comment>
<dbReference type="Proteomes" id="UP001344447">
    <property type="component" value="Unassembled WGS sequence"/>
</dbReference>
<dbReference type="Gene3D" id="1.25.40.270">
    <property type="entry name" value="Vacuolar protein sorting-associated protein vta1"/>
    <property type="match status" value="1"/>
</dbReference>
<keyword evidence="7" id="KW-0653">Protein transport</keyword>
<dbReference type="GO" id="GO:0032511">
    <property type="term" value="P:late endosome to vacuole transport via multivesicular body sorting pathway"/>
    <property type="evidence" value="ECO:0007669"/>
    <property type="project" value="InterPro"/>
</dbReference>
<sequence length="528" mass="58263">MDIANLPPALKPIIPYLKQSQQLEKHDLLMAYYCRVHAIQMAMDIKQKLGAAGSFLSIPIVKILDQGDSDKAKLGSRLDEEDEAKYVEAFAMKAFSFADTQDRAGKANKATSTTFYSAFLFFNVLEQMVEVSEEVKLKKKYASWRSVDINTAIKNGVAPSPPPSIDQGEENTNGGETEEDAQLKQLEIELNLAKSALQEDSNNSMSSSTIITSGVSEGGMSSSLSFPSFPSIPNNTTSQSPSFPSFPSTPSPTNSDNAPSFPKFPSSNSQDNKPSFPSFPSTPSPTNSDSATPSFPKFPSNNSQDNKPSFPSFPSSNNNNNTPSFPSFPSTNQKKPVFDSDDEGEQQQNSTSFPKFPSTSQNNEYSQSPPPYEFKQPSPPQQHKQSSQQNHHDSEDLIKYQQQVTQQNLTIQKQKHQNQMLQDEVEQKQSQIQHQQQQLQQQQQQIQQLQQQIQQQQRQLMSGGGGGSGGSGGNGFSINLNYTPSDSDKANAEKYSKWVISSLQFDDVPTAIKNGKLSLKYLTGVDYN</sequence>
<feature type="compositionally biased region" description="Polar residues" evidence="9">
    <location>
        <begin position="346"/>
        <end position="367"/>
    </location>
</feature>
<dbReference type="GO" id="GO:0010008">
    <property type="term" value="C:endosome membrane"/>
    <property type="evidence" value="ECO:0007669"/>
    <property type="project" value="UniProtKB-SubCell"/>
</dbReference>
<evidence type="ECO:0000313" key="12">
    <source>
        <dbReference type="EMBL" id="KAK5574589.1"/>
    </source>
</evidence>
<feature type="region of interest" description="Disordered" evidence="9">
    <location>
        <begin position="197"/>
        <end position="400"/>
    </location>
</feature>
<dbReference type="InterPro" id="IPR044538">
    <property type="entry name" value="Vta1-like"/>
</dbReference>
<evidence type="ECO:0000256" key="6">
    <source>
        <dbReference type="ARBA" id="ARBA00022753"/>
    </source>
</evidence>
<feature type="region of interest" description="Disordered" evidence="9">
    <location>
        <begin position="457"/>
        <end position="480"/>
    </location>
</feature>
<comment type="caution">
    <text evidence="12">The sequence shown here is derived from an EMBL/GenBank/DDBJ whole genome shotgun (WGS) entry which is preliminary data.</text>
</comment>
<dbReference type="InterPro" id="IPR039431">
    <property type="entry name" value="Vta1/CALS_N"/>
</dbReference>
<dbReference type="PANTHER" id="PTHR46009:SF1">
    <property type="entry name" value="VACUOLAR PROTEIN SORTING-ASSOCIATED PROTEIN VTA1 HOMOLOG"/>
    <property type="match status" value="1"/>
</dbReference>
<evidence type="ECO:0000256" key="9">
    <source>
        <dbReference type="SAM" id="MobiDB-lite"/>
    </source>
</evidence>
<feature type="compositionally biased region" description="Pro residues" evidence="9">
    <location>
        <begin position="368"/>
        <end position="380"/>
    </location>
</feature>
<reference evidence="12 13" key="1">
    <citation type="submission" date="2023-11" db="EMBL/GenBank/DDBJ databases">
        <title>Dfirmibasis_genome.</title>
        <authorList>
            <person name="Edelbroek B."/>
            <person name="Kjellin J."/>
            <person name="Jerlstrom-Hultqvist J."/>
            <person name="Soderbom F."/>
        </authorList>
    </citation>
    <scope>NUCLEOTIDE SEQUENCE [LARGE SCALE GENOMIC DNA]</scope>
    <source>
        <strain evidence="12 13">TNS-C-14</strain>
    </source>
</reference>
<keyword evidence="8" id="KW-0472">Membrane</keyword>
<keyword evidence="13" id="KW-1185">Reference proteome</keyword>
<feature type="compositionally biased region" description="Gly residues" evidence="9">
    <location>
        <begin position="462"/>
        <end position="475"/>
    </location>
</feature>
<protein>
    <recommendedName>
        <fullName evidence="14">Vacuolar protein sorting-associated protein VTA1 homolog</fullName>
    </recommendedName>
</protein>
<evidence type="ECO:0000256" key="8">
    <source>
        <dbReference type="ARBA" id="ARBA00023136"/>
    </source>
</evidence>
<dbReference type="Gene3D" id="1.20.5.420">
    <property type="entry name" value="Immunoglobulin FC, subunit C"/>
    <property type="match status" value="1"/>
</dbReference>
<feature type="compositionally biased region" description="Low complexity" evidence="9">
    <location>
        <begin position="308"/>
        <end position="332"/>
    </location>
</feature>
<feature type="compositionally biased region" description="Low complexity" evidence="9">
    <location>
        <begin position="201"/>
        <end position="260"/>
    </location>
</feature>
<name>A0AAN7TKN0_9MYCE</name>
<feature type="compositionally biased region" description="Low complexity" evidence="9">
    <location>
        <begin position="274"/>
        <end position="294"/>
    </location>
</feature>
<dbReference type="GO" id="GO:0015031">
    <property type="term" value="P:protein transport"/>
    <property type="evidence" value="ECO:0007669"/>
    <property type="project" value="UniProtKB-KW"/>
</dbReference>
<evidence type="ECO:0000256" key="7">
    <source>
        <dbReference type="ARBA" id="ARBA00022927"/>
    </source>
</evidence>
<evidence type="ECO:0000259" key="10">
    <source>
        <dbReference type="Pfam" id="PF04652"/>
    </source>
</evidence>
<evidence type="ECO:0000256" key="3">
    <source>
        <dbReference type="ARBA" id="ARBA00007895"/>
    </source>
</evidence>
<evidence type="ECO:0000256" key="5">
    <source>
        <dbReference type="ARBA" id="ARBA00022490"/>
    </source>
</evidence>
<keyword evidence="6" id="KW-0967">Endosome</keyword>
<feature type="region of interest" description="Disordered" evidence="9">
    <location>
        <begin position="153"/>
        <end position="178"/>
    </location>
</feature>
<dbReference type="Pfam" id="PF18097">
    <property type="entry name" value="Vta1_C"/>
    <property type="match status" value="1"/>
</dbReference>
<dbReference type="PANTHER" id="PTHR46009">
    <property type="entry name" value="VACUOLAR PROTEIN SORTING-ASSOCIATED PROTEIN VTA1 HOMOLOG"/>
    <property type="match status" value="1"/>
</dbReference>
<keyword evidence="4" id="KW-0813">Transport</keyword>
<evidence type="ECO:0000256" key="2">
    <source>
        <dbReference type="ARBA" id="ARBA00004496"/>
    </source>
</evidence>